<gene>
    <name evidence="10" type="ORF">GT347_14765</name>
</gene>
<dbReference type="RefSeq" id="WP_160552917.1">
    <property type="nucleotide sequence ID" value="NZ_CP047650.1"/>
</dbReference>
<proteinExistence type="inferred from homology"/>
<dbReference type="Pfam" id="PF25967">
    <property type="entry name" value="RND-MFP_C"/>
    <property type="match status" value="1"/>
</dbReference>
<feature type="region of interest" description="Disordered" evidence="4">
    <location>
        <begin position="372"/>
        <end position="409"/>
    </location>
</feature>
<comment type="subcellular location">
    <subcellularLocation>
        <location evidence="1">Cell envelope</location>
    </subcellularLocation>
</comment>
<dbReference type="Gene3D" id="2.40.50.100">
    <property type="match status" value="1"/>
</dbReference>
<dbReference type="PANTHER" id="PTHR30158:SF3">
    <property type="entry name" value="MULTIDRUG EFFLUX PUMP SUBUNIT ACRA-RELATED"/>
    <property type="match status" value="1"/>
</dbReference>
<organism evidence="10 11">
    <name type="scientific">Xylophilus rhododendri</name>
    <dbReference type="NCBI Taxonomy" id="2697032"/>
    <lineage>
        <taxon>Bacteria</taxon>
        <taxon>Pseudomonadati</taxon>
        <taxon>Pseudomonadota</taxon>
        <taxon>Betaproteobacteria</taxon>
        <taxon>Burkholderiales</taxon>
        <taxon>Xylophilus</taxon>
    </lineage>
</organism>
<dbReference type="Pfam" id="PF25917">
    <property type="entry name" value="BSH_RND"/>
    <property type="match status" value="1"/>
</dbReference>
<dbReference type="Gene3D" id="2.40.420.20">
    <property type="match status" value="1"/>
</dbReference>
<evidence type="ECO:0000259" key="6">
    <source>
        <dbReference type="Pfam" id="PF25876"/>
    </source>
</evidence>
<evidence type="ECO:0000259" key="9">
    <source>
        <dbReference type="Pfam" id="PF25967"/>
    </source>
</evidence>
<keyword evidence="11" id="KW-1185">Reference proteome</keyword>
<dbReference type="InterPro" id="IPR058625">
    <property type="entry name" value="MdtA-like_BSH"/>
</dbReference>
<dbReference type="SUPFAM" id="SSF111369">
    <property type="entry name" value="HlyD-like secretion proteins"/>
    <property type="match status" value="1"/>
</dbReference>
<evidence type="ECO:0000259" key="7">
    <source>
        <dbReference type="Pfam" id="PF25917"/>
    </source>
</evidence>
<dbReference type="GO" id="GO:0046677">
    <property type="term" value="P:response to antibiotic"/>
    <property type="evidence" value="ECO:0007669"/>
    <property type="project" value="TreeGrafter"/>
</dbReference>
<comment type="similarity">
    <text evidence="2">Belongs to the membrane fusion protein (MFP) (TC 8.A.1) family.</text>
</comment>
<dbReference type="GO" id="GO:0022857">
    <property type="term" value="F:transmembrane transporter activity"/>
    <property type="evidence" value="ECO:0007669"/>
    <property type="project" value="InterPro"/>
</dbReference>
<dbReference type="PANTHER" id="PTHR30158">
    <property type="entry name" value="ACRA/E-RELATED COMPONENT OF DRUG EFFLUX TRANSPORTER"/>
    <property type="match status" value="1"/>
</dbReference>
<feature type="signal peptide" evidence="5">
    <location>
        <begin position="1"/>
        <end position="26"/>
    </location>
</feature>
<feature type="domain" description="Multidrug resistance protein MdtA-like C-terminal permuted SH3" evidence="9">
    <location>
        <begin position="308"/>
        <end position="370"/>
    </location>
</feature>
<feature type="compositionally biased region" description="Low complexity" evidence="4">
    <location>
        <begin position="375"/>
        <end position="409"/>
    </location>
</feature>
<protein>
    <submittedName>
        <fullName evidence="10">Efflux RND transporter periplasmic adaptor subunit</fullName>
    </submittedName>
</protein>
<sequence>MSTTPPARSHTRLCLALALAAIAALAGCDSKKAAAPAAQVPEVGVITVATSAVPVISELPGRTSAYQVAQVRARVDGIVLSRDFTEGANVKAGQRLYKIDPAPYIATLNSAKATLARAQANLVAQNAQVERYKVLVAGNAVSKQNYDNALATQGQAAADVAAGQAAVATAQINLGYTDVVAPISGRIGLSQVTPGAYVQASGATLLATVQQLDPMYVDLTQSSVDGLQLRTDIREGRLQTSGANAAQIALTLENGARYEAAGKLQFSDVSVDQGTGSVTVRAVFPNKNNILLPGMFVRARLEQGVNNNAMLIPQVGVTHDQSGRPVALVVGGDGKVNQVVLTTSGTRGADWIVTDGVKPGDQVVVQGTDKVRSGAQAKAVPAKLPPAAGAPAAAAAPAAPAPAKTGSGS</sequence>
<dbReference type="InterPro" id="IPR058627">
    <property type="entry name" value="MdtA-like_C"/>
</dbReference>
<dbReference type="FunFam" id="2.40.420.20:FF:000001">
    <property type="entry name" value="Efflux RND transporter periplasmic adaptor subunit"/>
    <property type="match status" value="1"/>
</dbReference>
<evidence type="ECO:0000313" key="10">
    <source>
        <dbReference type="EMBL" id="QHI99136.1"/>
    </source>
</evidence>
<feature type="domain" description="Multidrug resistance protein MdtA-like barrel-sandwich hybrid" evidence="7">
    <location>
        <begin position="68"/>
        <end position="210"/>
    </location>
</feature>
<evidence type="ECO:0000256" key="2">
    <source>
        <dbReference type="ARBA" id="ARBA00009477"/>
    </source>
</evidence>
<dbReference type="InterPro" id="IPR058626">
    <property type="entry name" value="MdtA-like_b-barrel"/>
</dbReference>
<keyword evidence="3" id="KW-0175">Coiled coil</keyword>
<feature type="coiled-coil region" evidence="3">
    <location>
        <begin position="108"/>
        <end position="135"/>
    </location>
</feature>
<dbReference type="AlphaFoldDB" id="A0A857J5N4"/>
<dbReference type="InterPro" id="IPR006143">
    <property type="entry name" value="RND_pump_MFP"/>
</dbReference>
<dbReference type="Gene3D" id="1.10.287.470">
    <property type="entry name" value="Helix hairpin bin"/>
    <property type="match status" value="1"/>
</dbReference>
<feature type="domain" description="Multidrug resistance protein MdtA-like alpha-helical hairpin" evidence="6">
    <location>
        <begin position="107"/>
        <end position="177"/>
    </location>
</feature>
<keyword evidence="5" id="KW-0732">Signal</keyword>
<dbReference type="Proteomes" id="UP000464787">
    <property type="component" value="Chromosome"/>
</dbReference>
<feature type="chain" id="PRO_5032379484" evidence="5">
    <location>
        <begin position="27"/>
        <end position="409"/>
    </location>
</feature>
<dbReference type="NCBIfam" id="TIGR01730">
    <property type="entry name" value="RND_mfp"/>
    <property type="match status" value="1"/>
</dbReference>
<dbReference type="Pfam" id="PF25876">
    <property type="entry name" value="HH_MFP_RND"/>
    <property type="match status" value="1"/>
</dbReference>
<dbReference type="Pfam" id="PF25944">
    <property type="entry name" value="Beta-barrel_RND"/>
    <property type="match status" value="1"/>
</dbReference>
<feature type="domain" description="Multidrug resistance protein MdtA-like beta-barrel" evidence="8">
    <location>
        <begin position="214"/>
        <end position="304"/>
    </location>
</feature>
<dbReference type="GO" id="GO:0030313">
    <property type="term" value="C:cell envelope"/>
    <property type="evidence" value="ECO:0007669"/>
    <property type="project" value="UniProtKB-SubCell"/>
</dbReference>
<evidence type="ECO:0000313" key="11">
    <source>
        <dbReference type="Proteomes" id="UP000464787"/>
    </source>
</evidence>
<dbReference type="Gene3D" id="2.40.30.170">
    <property type="match status" value="1"/>
</dbReference>
<dbReference type="InterPro" id="IPR058624">
    <property type="entry name" value="MdtA-like_HH"/>
</dbReference>
<dbReference type="EMBL" id="CP047650">
    <property type="protein sequence ID" value="QHI99136.1"/>
    <property type="molecule type" value="Genomic_DNA"/>
</dbReference>
<evidence type="ECO:0000256" key="5">
    <source>
        <dbReference type="SAM" id="SignalP"/>
    </source>
</evidence>
<name>A0A857J5N4_9BURK</name>
<dbReference type="GO" id="GO:0005886">
    <property type="term" value="C:plasma membrane"/>
    <property type="evidence" value="ECO:0007669"/>
    <property type="project" value="TreeGrafter"/>
</dbReference>
<evidence type="ECO:0000256" key="3">
    <source>
        <dbReference type="SAM" id="Coils"/>
    </source>
</evidence>
<reference evidence="10 11" key="1">
    <citation type="submission" date="2020-01" db="EMBL/GenBank/DDBJ databases">
        <title>Genome sequencing of strain KACC 21265.</title>
        <authorList>
            <person name="Heo J."/>
            <person name="Kim S.-J."/>
            <person name="Kim J.-S."/>
            <person name="Hong S.-B."/>
            <person name="Kwon S.-W."/>
        </authorList>
    </citation>
    <scope>NUCLEOTIDE SEQUENCE [LARGE SCALE GENOMIC DNA]</scope>
    <source>
        <strain evidence="10 11">KACC 21265</strain>
    </source>
</reference>
<dbReference type="KEGG" id="xyk:GT347_14765"/>
<accession>A0A857J5N4</accession>
<evidence type="ECO:0000259" key="8">
    <source>
        <dbReference type="Pfam" id="PF25944"/>
    </source>
</evidence>
<evidence type="ECO:0000256" key="1">
    <source>
        <dbReference type="ARBA" id="ARBA00004196"/>
    </source>
</evidence>
<evidence type="ECO:0000256" key="4">
    <source>
        <dbReference type="SAM" id="MobiDB-lite"/>
    </source>
</evidence>